<dbReference type="InterPro" id="IPR006037">
    <property type="entry name" value="RCK_C"/>
</dbReference>
<protein>
    <submittedName>
        <fullName evidence="9">TrkA-C domain protein</fullName>
    </submittedName>
</protein>
<keyword evidence="5 7" id="KW-1133">Transmembrane helix</keyword>
<feature type="transmembrane region" description="Helical" evidence="7">
    <location>
        <begin position="182"/>
        <end position="200"/>
    </location>
</feature>
<dbReference type="eggNOG" id="COG0490">
    <property type="taxonomic scope" value="Bacteria"/>
</dbReference>
<evidence type="ECO:0000256" key="4">
    <source>
        <dbReference type="ARBA" id="ARBA00022737"/>
    </source>
</evidence>
<dbReference type="HOGENOM" id="CLU_005170_6_1_10"/>
<dbReference type="GO" id="GO:0005886">
    <property type="term" value="C:plasma membrane"/>
    <property type="evidence" value="ECO:0007669"/>
    <property type="project" value="TreeGrafter"/>
</dbReference>
<dbReference type="InterPro" id="IPR004680">
    <property type="entry name" value="Cit_transptr-like_dom"/>
</dbReference>
<dbReference type="SUPFAM" id="SSF116726">
    <property type="entry name" value="TrkA C-terminal domain-like"/>
    <property type="match status" value="2"/>
</dbReference>
<reference evidence="9" key="1">
    <citation type="submission" date="2007-03" db="EMBL/GenBank/DDBJ databases">
        <title>Complete sequence of Prosthecochloris vibrioformis DSM 265.</title>
        <authorList>
            <consortium name="US DOE Joint Genome Institute"/>
            <person name="Copeland A."/>
            <person name="Lucas S."/>
            <person name="Lapidus A."/>
            <person name="Barry K."/>
            <person name="Detter J.C."/>
            <person name="Glavina del Rio T."/>
            <person name="Hammon N."/>
            <person name="Israni S."/>
            <person name="Pitluck S."/>
            <person name="Schmutz J."/>
            <person name="Larimer F."/>
            <person name="Land M."/>
            <person name="Hauser L."/>
            <person name="Mikhailova N."/>
            <person name="Li T."/>
            <person name="Overmann J."/>
            <person name="Schuster S.C."/>
            <person name="Bryant D.A."/>
            <person name="Richardson P."/>
        </authorList>
    </citation>
    <scope>NUCLEOTIDE SEQUENCE [LARGE SCALE GENOMIC DNA]</scope>
    <source>
        <strain evidence="9">DSM 265</strain>
    </source>
</reference>
<dbReference type="AlphaFoldDB" id="A4SDU3"/>
<feature type="transmembrane region" description="Helical" evidence="7">
    <location>
        <begin position="533"/>
        <end position="553"/>
    </location>
</feature>
<feature type="domain" description="RCK C-terminal" evidence="8">
    <location>
        <begin position="302"/>
        <end position="386"/>
    </location>
</feature>
<evidence type="ECO:0000256" key="1">
    <source>
        <dbReference type="ARBA" id="ARBA00004141"/>
    </source>
</evidence>
<feature type="transmembrane region" description="Helical" evidence="7">
    <location>
        <begin position="481"/>
        <end position="501"/>
    </location>
</feature>
<dbReference type="InterPro" id="IPR036721">
    <property type="entry name" value="RCK_C_sf"/>
</dbReference>
<dbReference type="STRING" id="290318.Cvib_0633"/>
<evidence type="ECO:0000259" key="8">
    <source>
        <dbReference type="PROSITE" id="PS51202"/>
    </source>
</evidence>
<feature type="transmembrane region" description="Helical" evidence="7">
    <location>
        <begin position="57"/>
        <end position="80"/>
    </location>
</feature>
<keyword evidence="4" id="KW-0677">Repeat</keyword>
<evidence type="ECO:0000313" key="9">
    <source>
        <dbReference type="EMBL" id="ABP36652.1"/>
    </source>
</evidence>
<dbReference type="GO" id="GO:0008324">
    <property type="term" value="F:monoatomic cation transmembrane transporter activity"/>
    <property type="evidence" value="ECO:0007669"/>
    <property type="project" value="InterPro"/>
</dbReference>
<comment type="subcellular location">
    <subcellularLocation>
        <location evidence="1">Membrane</location>
        <topology evidence="1">Multi-pass membrane protein</topology>
    </subcellularLocation>
</comment>
<keyword evidence="6 7" id="KW-0472">Membrane</keyword>
<feature type="transmembrane region" description="Helical" evidence="7">
    <location>
        <begin position="28"/>
        <end position="45"/>
    </location>
</feature>
<feature type="transmembrane region" description="Helical" evidence="7">
    <location>
        <begin position="404"/>
        <end position="437"/>
    </location>
</feature>
<feature type="transmembrane region" description="Helical" evidence="7">
    <location>
        <begin position="137"/>
        <end position="162"/>
    </location>
</feature>
<evidence type="ECO:0000256" key="2">
    <source>
        <dbReference type="ARBA" id="ARBA00022448"/>
    </source>
</evidence>
<proteinExistence type="predicted"/>
<dbReference type="GO" id="GO:0006813">
    <property type="term" value="P:potassium ion transport"/>
    <property type="evidence" value="ECO:0007669"/>
    <property type="project" value="InterPro"/>
</dbReference>
<dbReference type="PANTHER" id="PTHR43652">
    <property type="entry name" value="BASIC AMINO ACID ANTIPORTER YFCC-RELATED"/>
    <property type="match status" value="1"/>
</dbReference>
<dbReference type="Pfam" id="PF03600">
    <property type="entry name" value="CitMHS"/>
    <property type="match status" value="1"/>
</dbReference>
<gene>
    <name evidence="9" type="ordered locus">Cvib_0633</name>
</gene>
<dbReference type="PANTHER" id="PTHR43652:SF2">
    <property type="entry name" value="BASIC AMINO ACID ANTIPORTER YFCC-RELATED"/>
    <property type="match status" value="1"/>
</dbReference>
<accession>A4SDU3</accession>
<dbReference type="OrthoDB" id="9765532at2"/>
<dbReference type="Gene3D" id="3.30.70.1450">
    <property type="entry name" value="Regulator of K+ conductance, C-terminal domain"/>
    <property type="match status" value="2"/>
</dbReference>
<keyword evidence="3 7" id="KW-0812">Transmembrane</keyword>
<dbReference type="EMBL" id="CP000607">
    <property type="protein sequence ID" value="ABP36652.1"/>
    <property type="molecule type" value="Genomic_DNA"/>
</dbReference>
<dbReference type="KEGG" id="pvi:Cvib_0633"/>
<feature type="transmembrane region" description="Helical" evidence="7">
    <location>
        <begin position="100"/>
        <end position="125"/>
    </location>
</feature>
<sequence length="593" mass="63532">MSVPALVVLAVVVFIVIALYRGIFNPALTFVVGVLVLGVAGVLTPKEILAGFSNEQIAVIVLLLLVGEVIQKSGVVAVVFDLFFRGVGGYRQFLFRMTAVVSALSAFLNNTPLVAVLMPYVHMWAKSGEGRPTPSKLLIPLSYASILGGCATLVGTSTNLIVNSMIGEQQVWPGLRQLGMFEFAWVGVPMIVLGIGYLMLVSGKLLPENRDFFQEFSANTREYLVETRLKAGAGIVGQKVADVGLRNLQGLFLAKVVRDGNGITPVHPELKLRQSDTLVFAGDTARIADLLHRFADLEPVEGGLVRNHGEAMHVVEGVVAYNSPLENKTIKESQFRSRYDAAVVAVLRGGERISGKIGSIALKAGDVLLMLAGRDFHEVGRESRDFYVLSETRKEAKVEVWKAVLPLLGLVGAIALSALHLVPLFTSVSVLLAALLLLRVASAREVLSAIDYNLVMIIAMSLALGVAMTKSGVAELIAQGMLSFLVPFGEIGVLVGVYVVTALLGSMMLNKAAIALLFPVVLTIALDTGMDPIGLILCMTFAAAANFISPVGFQTNLMVYGSGGYTFRDFFKIGLPLTVLYMVVTVGVITFLY</sequence>
<keyword evidence="2" id="KW-0813">Transport</keyword>
<dbReference type="InterPro" id="IPR051679">
    <property type="entry name" value="DASS-Related_Transporters"/>
</dbReference>
<feature type="domain" description="RCK C-terminal" evidence="8">
    <location>
        <begin position="211"/>
        <end position="297"/>
    </location>
</feature>
<dbReference type="Pfam" id="PF02080">
    <property type="entry name" value="TrkA_C"/>
    <property type="match status" value="2"/>
</dbReference>
<dbReference type="eggNOG" id="COG0471">
    <property type="taxonomic scope" value="Bacteria"/>
</dbReference>
<feature type="transmembrane region" description="Helical" evidence="7">
    <location>
        <begin position="507"/>
        <end position="526"/>
    </location>
</feature>
<organism evidence="9">
    <name type="scientific">Chlorobium phaeovibrioides (strain DSM 265 / 1930)</name>
    <name type="common">Prosthecochloris vibrioformis (strain DSM 265)</name>
    <dbReference type="NCBI Taxonomy" id="290318"/>
    <lineage>
        <taxon>Bacteria</taxon>
        <taxon>Pseudomonadati</taxon>
        <taxon>Chlorobiota</taxon>
        <taxon>Chlorobiia</taxon>
        <taxon>Chlorobiales</taxon>
        <taxon>Chlorobiaceae</taxon>
        <taxon>Chlorobium/Pelodictyon group</taxon>
        <taxon>Chlorobium</taxon>
    </lineage>
</organism>
<feature type="transmembrane region" description="Helical" evidence="7">
    <location>
        <begin position="449"/>
        <end position="469"/>
    </location>
</feature>
<feature type="transmembrane region" description="Helical" evidence="7">
    <location>
        <begin position="573"/>
        <end position="592"/>
    </location>
</feature>
<evidence type="ECO:0000256" key="3">
    <source>
        <dbReference type="ARBA" id="ARBA00022692"/>
    </source>
</evidence>
<evidence type="ECO:0000256" key="6">
    <source>
        <dbReference type="ARBA" id="ARBA00023136"/>
    </source>
</evidence>
<dbReference type="PROSITE" id="PS51202">
    <property type="entry name" value="RCK_C"/>
    <property type="match status" value="2"/>
</dbReference>
<evidence type="ECO:0000256" key="7">
    <source>
        <dbReference type="SAM" id="Phobius"/>
    </source>
</evidence>
<evidence type="ECO:0000256" key="5">
    <source>
        <dbReference type="ARBA" id="ARBA00022989"/>
    </source>
</evidence>
<name>A4SDU3_CHLPM</name>